<gene>
    <name evidence="3" type="ORF">BIFANG_02003</name>
</gene>
<feature type="region of interest" description="Disordered" evidence="1">
    <location>
        <begin position="1"/>
        <end position="35"/>
    </location>
</feature>
<dbReference type="Proteomes" id="UP000006408">
    <property type="component" value="Unassembled WGS sequence"/>
</dbReference>
<protein>
    <submittedName>
        <fullName evidence="3">PASTA domain protein</fullName>
    </submittedName>
</protein>
<accession>C4FCH8</accession>
<dbReference type="HOGENOM" id="CLU_1871385_0_0_11"/>
<evidence type="ECO:0000313" key="4">
    <source>
        <dbReference type="Proteomes" id="UP000006408"/>
    </source>
</evidence>
<organism evidence="3 4">
    <name type="scientific">Bifidobacterium angulatum DSM 20098 = JCM 7096</name>
    <dbReference type="NCBI Taxonomy" id="518635"/>
    <lineage>
        <taxon>Bacteria</taxon>
        <taxon>Bacillati</taxon>
        <taxon>Actinomycetota</taxon>
        <taxon>Actinomycetes</taxon>
        <taxon>Bifidobacteriales</taxon>
        <taxon>Bifidobacteriaceae</taxon>
        <taxon>Bifidobacterium</taxon>
    </lineage>
</organism>
<sequence>MEAVAQEDALRDQPRENLGDPAISVQEPAQGDDGLPADIVGRDVAGVKADLESRGYTVKTEKRLSSKKYVGKVSCSIPGPGSKLSDGQTVTLYEGRGFDGWGEGAGFKCEWGRTAVMLVELLSYHETRLIIGAGSR</sequence>
<dbReference type="Gene3D" id="3.30.10.20">
    <property type="match status" value="1"/>
</dbReference>
<name>C4FCH8_9BIFI</name>
<dbReference type="EMBL" id="ABYS02000001">
    <property type="protein sequence ID" value="EEP21886.1"/>
    <property type="molecule type" value="Genomic_DNA"/>
</dbReference>
<evidence type="ECO:0000259" key="2">
    <source>
        <dbReference type="Pfam" id="PF03793"/>
    </source>
</evidence>
<proteinExistence type="predicted"/>
<dbReference type="InterPro" id="IPR005543">
    <property type="entry name" value="PASTA_dom"/>
</dbReference>
<reference evidence="3" key="1">
    <citation type="submission" date="2009-04" db="EMBL/GenBank/DDBJ databases">
        <authorList>
            <person name="Weinstock G."/>
            <person name="Sodergren E."/>
            <person name="Clifton S."/>
            <person name="Fulton L."/>
            <person name="Fulton B."/>
            <person name="Courtney L."/>
            <person name="Fronick C."/>
            <person name="Harrison M."/>
            <person name="Strong C."/>
            <person name="Farmer C."/>
            <person name="Delahaunty K."/>
            <person name="Markovic C."/>
            <person name="Hall O."/>
            <person name="Minx P."/>
            <person name="Tomlinson C."/>
            <person name="Mitreva M."/>
            <person name="Nelson J."/>
            <person name="Hou S."/>
            <person name="Wollam A."/>
            <person name="Pepin K.H."/>
            <person name="Johnson M."/>
            <person name="Bhonagiri V."/>
            <person name="Nash W.E."/>
            <person name="Warren W."/>
            <person name="Chinwalla A."/>
            <person name="Mardis E.R."/>
            <person name="Wilson R.K."/>
        </authorList>
    </citation>
    <scope>NUCLEOTIDE SEQUENCE [LARGE SCALE GENOMIC DNA]</scope>
    <source>
        <strain evidence="3">DSM 20098</strain>
    </source>
</reference>
<feature type="compositionally biased region" description="Basic and acidic residues" evidence="1">
    <location>
        <begin position="8"/>
        <end position="18"/>
    </location>
</feature>
<keyword evidence="4" id="KW-1185">Reference proteome</keyword>
<feature type="domain" description="PASTA" evidence="2">
    <location>
        <begin position="38"/>
        <end position="93"/>
    </location>
</feature>
<evidence type="ECO:0000313" key="3">
    <source>
        <dbReference type="EMBL" id="EEP21886.1"/>
    </source>
</evidence>
<dbReference type="CDD" id="cd06577">
    <property type="entry name" value="PASTA_pknB"/>
    <property type="match status" value="1"/>
</dbReference>
<evidence type="ECO:0000256" key="1">
    <source>
        <dbReference type="SAM" id="MobiDB-lite"/>
    </source>
</evidence>
<dbReference type="AlphaFoldDB" id="C4FCH8"/>
<comment type="caution">
    <text evidence="3">The sequence shown here is derived from an EMBL/GenBank/DDBJ whole genome shotgun (WGS) entry which is preliminary data.</text>
</comment>
<dbReference type="Pfam" id="PF03793">
    <property type="entry name" value="PASTA"/>
    <property type="match status" value="1"/>
</dbReference>